<evidence type="ECO:0000256" key="6">
    <source>
        <dbReference type="ARBA" id="ARBA00022853"/>
    </source>
</evidence>
<dbReference type="InterPro" id="IPR037138">
    <property type="entry name" value="His_deacetylse_dom_sf"/>
</dbReference>
<comment type="caution">
    <text evidence="11">The sequence shown here is derived from an EMBL/GenBank/DDBJ whole genome shotgun (WGS) entry which is preliminary data.</text>
</comment>
<evidence type="ECO:0000256" key="2">
    <source>
        <dbReference type="ARBA" id="ARBA00007738"/>
    </source>
</evidence>
<keyword evidence="7" id="KW-0805">Transcription regulation</keyword>
<dbReference type="PANTHER" id="PTHR10625:SF5">
    <property type="entry name" value="HISTONE DEACETYLASE"/>
    <property type="match status" value="1"/>
</dbReference>
<evidence type="ECO:0000313" key="12">
    <source>
        <dbReference type="Proteomes" id="UP000481153"/>
    </source>
</evidence>
<evidence type="ECO:0000256" key="7">
    <source>
        <dbReference type="ARBA" id="ARBA00023015"/>
    </source>
</evidence>
<reference evidence="11 12" key="1">
    <citation type="submission" date="2019-07" db="EMBL/GenBank/DDBJ databases">
        <title>Genomics analysis of Aphanomyces spp. identifies a new class of oomycete effector associated with host adaptation.</title>
        <authorList>
            <person name="Gaulin E."/>
        </authorList>
    </citation>
    <scope>NUCLEOTIDE SEQUENCE [LARGE SCALE GENOMIC DNA]</scope>
    <source>
        <strain evidence="11 12">ATCC 201684</strain>
    </source>
</reference>
<evidence type="ECO:0000313" key="11">
    <source>
        <dbReference type="EMBL" id="KAF0723377.1"/>
    </source>
</evidence>
<evidence type="ECO:0000259" key="10">
    <source>
        <dbReference type="Pfam" id="PF00850"/>
    </source>
</evidence>
<protein>
    <recommendedName>
        <fullName evidence="3">histone deacetylase</fullName>
        <ecNumber evidence="3">3.5.1.98</ecNumber>
    </recommendedName>
</protein>
<keyword evidence="8" id="KW-0804">Transcription</keyword>
<evidence type="ECO:0000256" key="1">
    <source>
        <dbReference type="ARBA" id="ARBA00004123"/>
    </source>
</evidence>
<dbReference type="EC" id="3.5.1.98" evidence="3"/>
<dbReference type="GO" id="GO:0005737">
    <property type="term" value="C:cytoplasm"/>
    <property type="evidence" value="ECO:0007669"/>
    <property type="project" value="TreeGrafter"/>
</dbReference>
<dbReference type="InterPro" id="IPR023696">
    <property type="entry name" value="Ureohydrolase_dom_sf"/>
</dbReference>
<accession>A0A6G0WA04</accession>
<sequence>MGAEDGGAASPPPCAASEYVGAAGRVYEEKPARASTGRPTTFLYSHPSCIRHHIKRHPERPERVQVILERLQAVFPWLPHHTDAPPATIEQLQAFHTPMHVQAVLKWCAKIERSMDELDRIAAESSSNHAARRETLQQYATIEIDGDTALMRYTREAAVHAAGAACAAVDAVLRGDCLNAFCAVRPPGHHAEPHKAMGFCIFNNIGIAAMHALETHKLKRVAVLDFDVHHGNGTETKAKSMPQQLFYLSTHQSPFFPHSGHARCNAGNVWNFELTAATSSATFRRVFQEQVEPQLHACQPQLIFISAGFDGHKDDPLAQVNLTADDYEWVTQRIKQIARLHCHGRIVSVLEGGYSLRALADCVEAHVGALLAENADETDVHRALDMTKLQLTDQPREPLRLAFSHQSKQKAAVLHTRTMDALMNLAKTKMGMKKRHVLRTKHGNLVDDAVLASLEHDAVLYMS</sequence>
<dbReference type="CDD" id="cd11599">
    <property type="entry name" value="HDAC_classII_2"/>
    <property type="match status" value="1"/>
</dbReference>
<dbReference type="InterPro" id="IPR000286">
    <property type="entry name" value="HDACs"/>
</dbReference>
<dbReference type="InterPro" id="IPR023801">
    <property type="entry name" value="His_deacetylse_dom"/>
</dbReference>
<dbReference type="AlphaFoldDB" id="A0A6G0WA04"/>
<keyword evidence="4" id="KW-0678">Repressor</keyword>
<keyword evidence="5" id="KW-0378">Hydrolase</keyword>
<dbReference type="Gene3D" id="3.40.800.20">
    <property type="entry name" value="Histone deacetylase domain"/>
    <property type="match status" value="1"/>
</dbReference>
<organism evidence="11 12">
    <name type="scientific">Aphanomyces euteiches</name>
    <dbReference type="NCBI Taxonomy" id="100861"/>
    <lineage>
        <taxon>Eukaryota</taxon>
        <taxon>Sar</taxon>
        <taxon>Stramenopiles</taxon>
        <taxon>Oomycota</taxon>
        <taxon>Saprolegniomycetes</taxon>
        <taxon>Saprolegniales</taxon>
        <taxon>Verrucalvaceae</taxon>
        <taxon>Aphanomyces</taxon>
    </lineage>
</organism>
<evidence type="ECO:0000256" key="8">
    <source>
        <dbReference type="ARBA" id="ARBA00023163"/>
    </source>
</evidence>
<dbReference type="Proteomes" id="UP000481153">
    <property type="component" value="Unassembled WGS sequence"/>
</dbReference>
<dbReference type="VEuPathDB" id="FungiDB:AeMF1_011622"/>
<keyword evidence="9" id="KW-0539">Nucleus</keyword>
<comment type="subcellular location">
    <subcellularLocation>
        <location evidence="1">Nucleus</location>
    </subcellularLocation>
</comment>
<dbReference type="PRINTS" id="PR01270">
    <property type="entry name" value="HDASUPER"/>
</dbReference>
<dbReference type="Pfam" id="PF00850">
    <property type="entry name" value="Hist_deacetyl"/>
    <property type="match status" value="1"/>
</dbReference>
<dbReference type="GO" id="GO:0040029">
    <property type="term" value="P:epigenetic regulation of gene expression"/>
    <property type="evidence" value="ECO:0007669"/>
    <property type="project" value="TreeGrafter"/>
</dbReference>
<evidence type="ECO:0000256" key="3">
    <source>
        <dbReference type="ARBA" id="ARBA00012111"/>
    </source>
</evidence>
<keyword evidence="12" id="KW-1185">Reference proteome</keyword>
<dbReference type="GO" id="GO:0141221">
    <property type="term" value="F:histone deacetylase activity, hydrolytic mechanism"/>
    <property type="evidence" value="ECO:0007669"/>
    <property type="project" value="UniProtKB-EC"/>
</dbReference>
<evidence type="ECO:0000256" key="9">
    <source>
        <dbReference type="ARBA" id="ARBA00023242"/>
    </source>
</evidence>
<proteinExistence type="inferred from homology"/>
<evidence type="ECO:0000256" key="5">
    <source>
        <dbReference type="ARBA" id="ARBA00022801"/>
    </source>
</evidence>
<dbReference type="GO" id="GO:0000118">
    <property type="term" value="C:histone deacetylase complex"/>
    <property type="evidence" value="ECO:0007669"/>
    <property type="project" value="TreeGrafter"/>
</dbReference>
<comment type="similarity">
    <text evidence="2">Belongs to the histone deacetylase family. HD type 2 subfamily.</text>
</comment>
<evidence type="ECO:0000256" key="4">
    <source>
        <dbReference type="ARBA" id="ARBA00022491"/>
    </source>
</evidence>
<dbReference type="SUPFAM" id="SSF52768">
    <property type="entry name" value="Arginase/deacetylase"/>
    <property type="match status" value="1"/>
</dbReference>
<dbReference type="EMBL" id="VJMJ01000309">
    <property type="protein sequence ID" value="KAF0723377.1"/>
    <property type="molecule type" value="Genomic_DNA"/>
</dbReference>
<keyword evidence="6" id="KW-0156">Chromatin regulator</keyword>
<dbReference type="PANTHER" id="PTHR10625">
    <property type="entry name" value="HISTONE DEACETYLASE HDAC1-RELATED"/>
    <property type="match status" value="1"/>
</dbReference>
<name>A0A6G0WA04_9STRA</name>
<gene>
    <name evidence="11" type="ORF">Ae201684_017717</name>
</gene>
<feature type="domain" description="Histone deacetylase" evidence="10">
    <location>
        <begin position="57"/>
        <end position="369"/>
    </location>
</feature>